<accession>A0A7X6IAB6</accession>
<reference evidence="2 3" key="1">
    <citation type="journal article" date="2020" name="Nature">
        <title>Bacterial chemolithoautotrophy via manganese oxidation.</title>
        <authorList>
            <person name="Yu H."/>
            <person name="Leadbetter J.R."/>
        </authorList>
    </citation>
    <scope>NUCLEOTIDE SEQUENCE [LARGE SCALE GENOMIC DNA]</scope>
    <source>
        <strain evidence="2 3">Mn-1</strain>
    </source>
</reference>
<comment type="caution">
    <text evidence="2">The sequence shown here is derived from an EMBL/GenBank/DDBJ whole genome shotgun (WGS) entry which is preliminary data.</text>
</comment>
<evidence type="ECO:0000256" key="1">
    <source>
        <dbReference type="SAM" id="SignalP"/>
    </source>
</evidence>
<dbReference type="EMBL" id="VTOW01000001">
    <property type="protein sequence ID" value="NKE70240.1"/>
    <property type="molecule type" value="Genomic_DNA"/>
</dbReference>
<gene>
    <name evidence="2" type="ORF">MNODULE_05710</name>
</gene>
<dbReference type="AlphaFoldDB" id="A0A7X6IAB6"/>
<protein>
    <submittedName>
        <fullName evidence="2">Transporter</fullName>
    </submittedName>
</protein>
<keyword evidence="3" id="KW-1185">Reference proteome</keyword>
<feature type="signal peptide" evidence="1">
    <location>
        <begin position="1"/>
        <end position="27"/>
    </location>
</feature>
<dbReference type="Proteomes" id="UP000534783">
    <property type="component" value="Unassembled WGS sequence"/>
</dbReference>
<organism evidence="2 3">
    <name type="scientific">Candidatus Manganitrophus noduliformans</name>
    <dbReference type="NCBI Taxonomy" id="2606439"/>
    <lineage>
        <taxon>Bacteria</taxon>
        <taxon>Pseudomonadati</taxon>
        <taxon>Nitrospirota</taxon>
        <taxon>Nitrospiria</taxon>
        <taxon>Candidatus Troglogloeales</taxon>
        <taxon>Candidatus Manganitrophaceae</taxon>
        <taxon>Candidatus Manganitrophus</taxon>
    </lineage>
</organism>
<dbReference type="RefSeq" id="WP_168058506.1">
    <property type="nucleotide sequence ID" value="NZ_VTOW01000001.1"/>
</dbReference>
<keyword evidence="1" id="KW-0732">Signal</keyword>
<sequence>MSVRKWRRIHVLFFVAVVLLMGESAFAQGPPINTETALLAGFTNAFRTFDQEIDRSGDLPGGVRGDLHVRAVPMIFPYAITQGKLVIAGVIPYFNKKLDLHRPAGTTRLEENGFGDLRLLAEYAYYIKDEKEKTTRAMVIGGFDLPTGSHGDHNLPPGLWNGSGATNYLIGTAFSYIPARWGFYTDLIYRITTEGSGFEFGDTLRYDLAVGYRPWPAIYEIYPSPQVNLFLELNGFWEQRSRDFRPPGSGNKVPDSGGNTIFLSPGIQWVPTGRAFLVEASVQIPTVENLNGEQLETDAQFNIGLRWLVF</sequence>
<feature type="chain" id="PRO_5031490284" evidence="1">
    <location>
        <begin position="28"/>
        <end position="310"/>
    </location>
</feature>
<name>A0A7X6IAB6_9BACT</name>
<proteinExistence type="predicted"/>
<evidence type="ECO:0000313" key="2">
    <source>
        <dbReference type="EMBL" id="NKE70240.1"/>
    </source>
</evidence>
<evidence type="ECO:0000313" key="3">
    <source>
        <dbReference type="Proteomes" id="UP000534783"/>
    </source>
</evidence>